<feature type="compositionally biased region" description="Low complexity" evidence="1">
    <location>
        <begin position="165"/>
        <end position="178"/>
    </location>
</feature>
<evidence type="ECO:0008006" key="3">
    <source>
        <dbReference type="Google" id="ProtNLM"/>
    </source>
</evidence>
<evidence type="ECO:0000256" key="1">
    <source>
        <dbReference type="SAM" id="MobiDB-lite"/>
    </source>
</evidence>
<feature type="compositionally biased region" description="Polar residues" evidence="1">
    <location>
        <begin position="56"/>
        <end position="67"/>
    </location>
</feature>
<dbReference type="NCBIfam" id="TIGR03696">
    <property type="entry name" value="Rhs_assc_core"/>
    <property type="match status" value="1"/>
</dbReference>
<proteinExistence type="predicted"/>
<feature type="region of interest" description="Disordered" evidence="1">
    <location>
        <begin position="53"/>
        <end position="76"/>
    </location>
</feature>
<protein>
    <recommendedName>
        <fullName evidence="3">Rhs-family protein</fullName>
    </recommendedName>
</protein>
<evidence type="ECO:0000313" key="2">
    <source>
        <dbReference type="EMBL" id="CAA9486847.1"/>
    </source>
</evidence>
<name>A0A6J4S0U3_9ACTN</name>
<dbReference type="AlphaFoldDB" id="A0A6J4S0U3"/>
<dbReference type="EMBL" id="CADCVT010000111">
    <property type="protein sequence ID" value="CAA9486847.1"/>
    <property type="molecule type" value="Genomic_DNA"/>
</dbReference>
<dbReference type="InterPro" id="IPR022385">
    <property type="entry name" value="Rhs_assc_core"/>
</dbReference>
<feature type="compositionally biased region" description="Basic and acidic residues" evidence="1">
    <location>
        <begin position="138"/>
        <end position="152"/>
    </location>
</feature>
<feature type="region of interest" description="Disordered" evidence="1">
    <location>
        <begin position="136"/>
        <end position="184"/>
    </location>
</feature>
<organism evidence="2">
    <name type="scientific">uncultured Solirubrobacteraceae bacterium</name>
    <dbReference type="NCBI Taxonomy" id="1162706"/>
    <lineage>
        <taxon>Bacteria</taxon>
        <taxon>Bacillati</taxon>
        <taxon>Actinomycetota</taxon>
        <taxon>Thermoleophilia</taxon>
        <taxon>Solirubrobacterales</taxon>
        <taxon>Solirubrobacteraceae</taxon>
        <taxon>environmental samples</taxon>
    </lineage>
</organism>
<sequence length="377" mass="39491">MTNTNAAGSKREFTFGRDATSNVSMLLDETGKAQASYGYTAYGESDEAMTEERDAFSTTGATTNDKNPLNPYRYTDKRLDTGSNTLDMGARCFGPGTGQFLQEDQYKDALGDLGLSTDPLTQNRYALAGGNPVSFMETDGHEPSSSYTDRRNANYYYSRRKRRTSGTAASERAATSTRPAYQQRVDNSWREGSGRAVRDSVAATRRAERADDVISVVKNTVNSAGDAAQGAAREAGKIKDSARKAAYREANNAYAEARRMADIGKTRAFRSLQRDFKPLGALTGPAGITAVAGLDFAENLRKGQSLPEAAGRTALTTAGGVGGAYGGAVLGAAGVGLFTANPVAAVGGAAVGGAGGGYGGSKAGDWLGDQFFGPEAE</sequence>
<gene>
    <name evidence="2" type="ORF">AVDCRST_MAG85-999</name>
</gene>
<accession>A0A6J4S0U3</accession>
<reference evidence="2" key="1">
    <citation type="submission" date="2020-02" db="EMBL/GenBank/DDBJ databases">
        <authorList>
            <person name="Meier V. D."/>
        </authorList>
    </citation>
    <scope>NUCLEOTIDE SEQUENCE</scope>
    <source>
        <strain evidence="2">AVDCRST_MAG85</strain>
    </source>
</reference>